<reference evidence="4 5" key="1">
    <citation type="journal article" date="2016" name="Nat. Commun.">
        <title>Thousands of microbial genomes shed light on interconnected biogeochemical processes in an aquifer system.</title>
        <authorList>
            <person name="Anantharaman K."/>
            <person name="Brown C.T."/>
            <person name="Hug L.A."/>
            <person name="Sharon I."/>
            <person name="Castelle C.J."/>
            <person name="Probst A.J."/>
            <person name="Thomas B.C."/>
            <person name="Singh A."/>
            <person name="Wilkins M.J."/>
            <person name="Karaoz U."/>
            <person name="Brodie E.L."/>
            <person name="Williams K.H."/>
            <person name="Hubbard S.S."/>
            <person name="Banfield J.F."/>
        </authorList>
    </citation>
    <scope>NUCLEOTIDE SEQUENCE [LARGE SCALE GENOMIC DNA]</scope>
    <source>
        <strain evidence="5">RIFCSPLOWO2_12_FULL_64_10</strain>
    </source>
</reference>
<evidence type="ECO:0000259" key="2">
    <source>
        <dbReference type="Pfam" id="PF01408"/>
    </source>
</evidence>
<dbReference type="InterPro" id="IPR055170">
    <property type="entry name" value="GFO_IDH_MocA-like_dom"/>
</dbReference>
<dbReference type="PANTHER" id="PTHR43818:SF11">
    <property type="entry name" value="BCDNA.GH03377"/>
    <property type="match status" value="1"/>
</dbReference>
<proteinExistence type="predicted"/>
<dbReference type="AlphaFoldDB" id="A0A1F6D891"/>
<dbReference type="SUPFAM" id="SSF55347">
    <property type="entry name" value="Glyceraldehyde-3-phosphate dehydrogenase-like, C-terminal domain"/>
    <property type="match status" value="1"/>
</dbReference>
<dbReference type="GO" id="GO:0000166">
    <property type="term" value="F:nucleotide binding"/>
    <property type="evidence" value="ECO:0007669"/>
    <property type="project" value="InterPro"/>
</dbReference>
<dbReference type="InterPro" id="IPR036291">
    <property type="entry name" value="NAD(P)-bd_dom_sf"/>
</dbReference>
<evidence type="ECO:0000259" key="3">
    <source>
        <dbReference type="Pfam" id="PF22725"/>
    </source>
</evidence>
<dbReference type="EMBL" id="MFKF01000007">
    <property type="protein sequence ID" value="OGG57232.1"/>
    <property type="molecule type" value="Genomic_DNA"/>
</dbReference>
<dbReference type="GO" id="GO:0016491">
    <property type="term" value="F:oxidoreductase activity"/>
    <property type="evidence" value="ECO:0007669"/>
    <property type="project" value="UniProtKB-KW"/>
</dbReference>
<dbReference type="Pfam" id="PF01408">
    <property type="entry name" value="GFO_IDH_MocA"/>
    <property type="match status" value="1"/>
</dbReference>
<accession>A0A1F6D891</accession>
<dbReference type="InterPro" id="IPR050463">
    <property type="entry name" value="Gfo/Idh/MocA_oxidrdct_glycsds"/>
</dbReference>
<dbReference type="Proteomes" id="UP000178606">
    <property type="component" value="Unassembled WGS sequence"/>
</dbReference>
<keyword evidence="1" id="KW-0560">Oxidoreductase</keyword>
<dbReference type="InterPro" id="IPR000683">
    <property type="entry name" value="Gfo/Idh/MocA-like_OxRdtase_N"/>
</dbReference>
<dbReference type="Pfam" id="PF22725">
    <property type="entry name" value="GFO_IDH_MocA_C3"/>
    <property type="match status" value="1"/>
</dbReference>
<dbReference type="Gene3D" id="3.30.360.10">
    <property type="entry name" value="Dihydrodipicolinate Reductase, domain 2"/>
    <property type="match status" value="1"/>
</dbReference>
<comment type="caution">
    <text evidence="4">The sequence shown here is derived from an EMBL/GenBank/DDBJ whole genome shotgun (WGS) entry which is preliminary data.</text>
</comment>
<sequence>MEKVPLCVIGCGGMGHRHILAYKELEDSGIGNIEVVAVCDVRPENAALGAREVERLFGRKPMVFTDLDPVLTRSEIAAVDVVTDPSTHHEVAVPALMAGKHALVEKPLGITIRACQAMIAAARRRGAVLATAENLRRDPPNRLARGILDHGLLGDPYLMVHNALGGDDRIIITPWRHLKEKGAIGLDMAVHYADIVQYYMGPFDQVYGRGLIVEPVRRRPDHFDHPLESYRERFKTFPETVEATGEDSVLTLYRMKSGAMVQFSYVAGGRGSSAFERSVHGRQGALRAPGDRNGRPVILRLEGREIQGKDILPLLPDFRLSEITERLFGRQGVQYELPFPPVDAKHMAIEFHDFAEAILKGRQPEVDGYLGMTAVAAILGAYESALAGRAVRMEELLTGEVRAYQEGIDAALGLKNPSAPRENGIRRGERLWN</sequence>
<name>A0A1F6D891_HANXR</name>
<dbReference type="Gene3D" id="3.40.50.720">
    <property type="entry name" value="NAD(P)-binding Rossmann-like Domain"/>
    <property type="match status" value="1"/>
</dbReference>
<organism evidence="4 5">
    <name type="scientific">Handelsmanbacteria sp. (strain RIFCSPLOWO2_12_FULL_64_10)</name>
    <dbReference type="NCBI Taxonomy" id="1817868"/>
    <lineage>
        <taxon>Bacteria</taxon>
        <taxon>Candidatus Handelsmaniibacteriota</taxon>
    </lineage>
</organism>
<evidence type="ECO:0000256" key="1">
    <source>
        <dbReference type="ARBA" id="ARBA00023002"/>
    </source>
</evidence>
<protein>
    <recommendedName>
        <fullName evidence="6">Gfo/Idh/MocA-like oxidoreductase N-terminal domain-containing protein</fullName>
    </recommendedName>
</protein>
<dbReference type="SUPFAM" id="SSF51735">
    <property type="entry name" value="NAD(P)-binding Rossmann-fold domains"/>
    <property type="match status" value="1"/>
</dbReference>
<feature type="domain" description="Gfo/Idh/MocA-like oxidoreductase N-terminal" evidence="2">
    <location>
        <begin position="8"/>
        <end position="130"/>
    </location>
</feature>
<gene>
    <name evidence="4" type="ORF">A3F84_21760</name>
</gene>
<evidence type="ECO:0000313" key="4">
    <source>
        <dbReference type="EMBL" id="OGG57232.1"/>
    </source>
</evidence>
<dbReference type="PANTHER" id="PTHR43818">
    <property type="entry name" value="BCDNA.GH03377"/>
    <property type="match status" value="1"/>
</dbReference>
<evidence type="ECO:0008006" key="6">
    <source>
        <dbReference type="Google" id="ProtNLM"/>
    </source>
</evidence>
<feature type="domain" description="GFO/IDH/MocA-like oxidoreductase" evidence="3">
    <location>
        <begin position="143"/>
        <end position="286"/>
    </location>
</feature>
<evidence type="ECO:0000313" key="5">
    <source>
        <dbReference type="Proteomes" id="UP000178606"/>
    </source>
</evidence>